<accession>A0A084EIV4</accession>
<dbReference type="EMBL" id="JGVR01000019">
    <property type="protein sequence ID" value="KEZ17896.1"/>
    <property type="molecule type" value="Genomic_DNA"/>
</dbReference>
<dbReference type="PATRIC" id="fig|13690.10.peg.3150"/>
<dbReference type="InterPro" id="IPR036086">
    <property type="entry name" value="ParB/Sulfiredoxin_sf"/>
</dbReference>
<dbReference type="RefSeq" id="WP_080727246.1">
    <property type="nucleotide sequence ID" value="NZ_JAAALC010000024.1"/>
</dbReference>
<name>A0A084EIV4_SPHYA</name>
<dbReference type="InterPro" id="IPR003115">
    <property type="entry name" value="ParB_N"/>
</dbReference>
<feature type="compositionally biased region" description="Acidic residues" evidence="1">
    <location>
        <begin position="579"/>
        <end position="590"/>
    </location>
</feature>
<dbReference type="AlphaFoldDB" id="A0A084EIV4"/>
<feature type="compositionally biased region" description="Acidic residues" evidence="1">
    <location>
        <begin position="601"/>
        <end position="624"/>
    </location>
</feature>
<dbReference type="SMART" id="SM00470">
    <property type="entry name" value="ParB"/>
    <property type="match status" value="1"/>
</dbReference>
<dbReference type="Pfam" id="PF02195">
    <property type="entry name" value="ParB_N"/>
    <property type="match status" value="1"/>
</dbReference>
<reference evidence="3 4" key="1">
    <citation type="submission" date="2014-03" db="EMBL/GenBank/DDBJ databases">
        <title>Genome sequence of Sphingobium yanoikuyae B1.</title>
        <authorList>
            <person name="Gan H.M."/>
            <person name="Gan H.Y."/>
            <person name="Savka M.A."/>
        </authorList>
    </citation>
    <scope>NUCLEOTIDE SEQUENCE [LARGE SCALE GENOMIC DNA]</scope>
    <source>
        <strain evidence="3 4">B1</strain>
    </source>
</reference>
<feature type="domain" description="ParB-like N-terminal" evidence="2">
    <location>
        <begin position="4"/>
        <end position="110"/>
    </location>
</feature>
<dbReference type="PANTHER" id="PTHR33375">
    <property type="entry name" value="CHROMOSOME-PARTITIONING PROTEIN PARB-RELATED"/>
    <property type="match status" value="1"/>
</dbReference>
<protein>
    <submittedName>
        <fullName evidence="3">ParB-like protein</fullName>
    </submittedName>
</protein>
<gene>
    <name evidence="3" type="ORF">CP98_03071</name>
</gene>
<dbReference type="PANTHER" id="PTHR33375:SF7">
    <property type="entry name" value="CHROMOSOME 2-PARTITIONING PROTEIN PARB-RELATED"/>
    <property type="match status" value="1"/>
</dbReference>
<dbReference type="STRING" id="13690.AX777_25845"/>
<dbReference type="eggNOG" id="COG1475">
    <property type="taxonomic scope" value="Bacteria"/>
</dbReference>
<organism evidence="3 4">
    <name type="scientific">Sphingobium yanoikuyae</name>
    <name type="common">Sphingomonas yanoikuyae</name>
    <dbReference type="NCBI Taxonomy" id="13690"/>
    <lineage>
        <taxon>Bacteria</taxon>
        <taxon>Pseudomonadati</taxon>
        <taxon>Pseudomonadota</taxon>
        <taxon>Alphaproteobacteria</taxon>
        <taxon>Sphingomonadales</taxon>
        <taxon>Sphingomonadaceae</taxon>
        <taxon>Sphingobium</taxon>
    </lineage>
</organism>
<dbReference type="Gene3D" id="1.10.10.2830">
    <property type="match status" value="1"/>
</dbReference>
<dbReference type="SUPFAM" id="SSF110849">
    <property type="entry name" value="ParB/Sulfiredoxin"/>
    <property type="match status" value="1"/>
</dbReference>
<evidence type="ECO:0000313" key="4">
    <source>
        <dbReference type="Proteomes" id="UP000028534"/>
    </source>
</evidence>
<dbReference type="SUPFAM" id="SSF109709">
    <property type="entry name" value="KorB DNA-binding domain-like"/>
    <property type="match status" value="1"/>
</dbReference>
<feature type="region of interest" description="Disordered" evidence="1">
    <location>
        <begin position="573"/>
        <end position="624"/>
    </location>
</feature>
<dbReference type="Gene3D" id="3.90.1530.30">
    <property type="match status" value="1"/>
</dbReference>
<evidence type="ECO:0000313" key="3">
    <source>
        <dbReference type="EMBL" id="KEZ17896.1"/>
    </source>
</evidence>
<dbReference type="InterPro" id="IPR050336">
    <property type="entry name" value="Chromosome_partition/occlusion"/>
</dbReference>
<sequence length="624" mass="68273">MELKHIDIANLDVSATNMRGVKKAPDLTNILPSVRARGVLVPLIVRRESCPEPAEGGSPETYEIIAGKRRYHAALIVAEENGGISDPLPCAVMAAGDDAAALEASIIENIARLDPDEVTRWENFTRLVKEGRTPEDISNTFGLTALQVKRTLALGNLMPRIRTLYKGGHIDVTTVRHLTLASKAQQRDWLKLLDDEDAYAPVGHRLKEWLFGGASIPTSVALFPLDAYTGGIVSDLFGEDSYFASSEQFWQAQRATVEMKADAYRDEGWQDVVILEPGEYFHTWEHERLPKKKGGRVYIAIDSRGGVTFHEGYVTTKEARKVEKGGAIERKARPELSAPLANYVTLHRYAAVSARLAEAPAIALRLMVAHAIAGSDLWDVEIQTRRGKSDAISESIENSLGEASIDIYRREALSLLDLGEDDASVSGGKYSSFSRDLGRLFLKLLTLDDKGVMTILSVVMAETLQAGTPMIELLGQYLEVDMTLCWEPDMALVDLLGDKEVVNAILAEVAGEDVAQANAKATGKVQRSIIEDCIEGKRGREKRVGWAPRWMTFPPSSYTGRGGVATVEQWDAAQALLEPEPEAEREEDAPQTDASLLEPVGQDDPDPAADESEGEEEEPGQLAA</sequence>
<dbReference type="Proteomes" id="UP000028534">
    <property type="component" value="Unassembled WGS sequence"/>
</dbReference>
<evidence type="ECO:0000259" key="2">
    <source>
        <dbReference type="SMART" id="SM00470"/>
    </source>
</evidence>
<evidence type="ECO:0000256" key="1">
    <source>
        <dbReference type="SAM" id="MobiDB-lite"/>
    </source>
</evidence>
<proteinExistence type="predicted"/>
<comment type="caution">
    <text evidence="3">The sequence shown here is derived from an EMBL/GenBank/DDBJ whole genome shotgun (WGS) entry which is preliminary data.</text>
</comment>
<dbReference type="GO" id="GO:0005694">
    <property type="term" value="C:chromosome"/>
    <property type="evidence" value="ECO:0007669"/>
    <property type="project" value="TreeGrafter"/>
</dbReference>
<dbReference type="GO" id="GO:0007059">
    <property type="term" value="P:chromosome segregation"/>
    <property type="evidence" value="ECO:0007669"/>
    <property type="project" value="TreeGrafter"/>
</dbReference>